<keyword evidence="2" id="KW-1185">Reference proteome</keyword>
<organism evidence="1 2">
    <name type="scientific">Periweissella cryptocerci</name>
    <dbReference type="NCBI Taxonomy" id="2506420"/>
    <lineage>
        <taxon>Bacteria</taxon>
        <taxon>Bacillati</taxon>
        <taxon>Bacillota</taxon>
        <taxon>Bacilli</taxon>
        <taxon>Lactobacillales</taxon>
        <taxon>Lactobacillaceae</taxon>
        <taxon>Periweissella</taxon>
    </lineage>
</organism>
<accession>A0A4P6YWR7</accession>
<gene>
    <name evidence="1" type="ORF">EQG49_12645</name>
</gene>
<name>A0A4P6YWR7_9LACO</name>
<protein>
    <submittedName>
        <fullName evidence="1">Uncharacterized protein</fullName>
    </submittedName>
</protein>
<dbReference type="Proteomes" id="UP000292886">
    <property type="component" value="Chromosome"/>
</dbReference>
<dbReference type="RefSeq" id="WP_133364323.1">
    <property type="nucleotide sequence ID" value="NZ_CP037940.1"/>
</dbReference>
<evidence type="ECO:0000313" key="1">
    <source>
        <dbReference type="EMBL" id="QBO37246.1"/>
    </source>
</evidence>
<dbReference type="EMBL" id="CP037940">
    <property type="protein sequence ID" value="QBO37246.1"/>
    <property type="molecule type" value="Genomic_DNA"/>
</dbReference>
<reference evidence="2" key="1">
    <citation type="submission" date="2019-03" db="EMBL/GenBank/DDBJ databases">
        <title>Weissella sp. 26KH-42 Genome sequencing.</title>
        <authorList>
            <person name="Heo J."/>
            <person name="Kim S.-J."/>
            <person name="Kim J.-S."/>
            <person name="Hong S.-B."/>
            <person name="Kwon S.-W."/>
        </authorList>
    </citation>
    <scope>NUCLEOTIDE SEQUENCE [LARGE SCALE GENOMIC DNA]</scope>
    <source>
        <strain evidence="2">26KH-42</strain>
    </source>
</reference>
<sequence length="78" mass="8731">MDFELPDTQSESIVKALREELIILSASNENVSLLDETGTPLKNISSFANSFVQLIYADDSTRIIHVSKLDVSFRTNLE</sequence>
<evidence type="ECO:0000313" key="2">
    <source>
        <dbReference type="Proteomes" id="UP000292886"/>
    </source>
</evidence>
<dbReference type="KEGG" id="wei:EQG49_12645"/>
<proteinExistence type="predicted"/>
<dbReference type="AlphaFoldDB" id="A0A4P6YWR7"/>